<name>W6JWL0_9MICO</name>
<comment type="caution">
    <text evidence="2">The sequence shown here is derived from an EMBL/GenBank/DDBJ whole genome shotgun (WGS) entry which is preliminary data.</text>
</comment>
<keyword evidence="3" id="KW-1185">Reference proteome</keyword>
<dbReference type="OrthoDB" id="4871889at2"/>
<dbReference type="AlphaFoldDB" id="W6JWL0"/>
<protein>
    <submittedName>
        <fullName evidence="2">Uncharacterized protein</fullName>
    </submittedName>
</protein>
<dbReference type="STRING" id="1193182.BN11_2290002"/>
<feature type="compositionally biased region" description="Basic and acidic residues" evidence="1">
    <location>
        <begin position="120"/>
        <end position="144"/>
    </location>
</feature>
<feature type="compositionally biased region" description="Polar residues" evidence="1">
    <location>
        <begin position="1"/>
        <end position="10"/>
    </location>
</feature>
<feature type="region of interest" description="Disordered" evidence="1">
    <location>
        <begin position="1"/>
        <end position="160"/>
    </location>
</feature>
<gene>
    <name evidence="2" type="ORF">BN11_2290002</name>
</gene>
<evidence type="ECO:0000313" key="2">
    <source>
        <dbReference type="EMBL" id="CCH73020.1"/>
    </source>
</evidence>
<feature type="compositionally biased region" description="Polar residues" evidence="1">
    <location>
        <begin position="82"/>
        <end position="97"/>
    </location>
</feature>
<evidence type="ECO:0000256" key="1">
    <source>
        <dbReference type="SAM" id="MobiDB-lite"/>
    </source>
</evidence>
<feature type="compositionally biased region" description="Basic and acidic residues" evidence="1">
    <location>
        <begin position="61"/>
        <end position="78"/>
    </location>
</feature>
<sequence>MTSIDDTSGNEPLGTGELSGATAYSAEPPAGGDNVAREGVDGPAGTPDSDPRAGDATLANDAHERTERALDDLDRQADDETANSGTPALGSSNNTEVFNDAEGAPGTPPPDAAQTPAPSDEQRDERREDRDGGGDPGEAGHELPGEGGNRLSPEEFAAEHDPANHDIAAGGEFRQAGDWTADDAGGPQVWDAEGTLVTEGENAEQQSAAGAADRRVSQFEEVVDGGYSVGSAAPIHDDAMPLGHPVMAWEDTKTYVTEGHPAYGSAEPHVWFTDGEAAEAAGFRHVD</sequence>
<dbReference type="EMBL" id="CAJA01000145">
    <property type="protein sequence ID" value="CCH73020.1"/>
    <property type="molecule type" value="Genomic_DNA"/>
</dbReference>
<accession>W6JWL0</accession>
<evidence type="ECO:0000313" key="3">
    <source>
        <dbReference type="Proteomes" id="UP000035763"/>
    </source>
</evidence>
<organism evidence="2 3">
    <name type="scientific">Nostocoides australiense Ben110</name>
    <dbReference type="NCBI Taxonomy" id="1193182"/>
    <lineage>
        <taxon>Bacteria</taxon>
        <taxon>Bacillati</taxon>
        <taxon>Actinomycetota</taxon>
        <taxon>Actinomycetes</taxon>
        <taxon>Micrococcales</taxon>
        <taxon>Intrasporangiaceae</taxon>
        <taxon>Nostocoides</taxon>
    </lineage>
</organism>
<reference evidence="2 3" key="1">
    <citation type="journal article" date="2013" name="ISME J.">
        <title>A metabolic model for members of the genus Tetrasphaera involved in enhanced biological phosphorus removal.</title>
        <authorList>
            <person name="Kristiansen R."/>
            <person name="Nguyen H.T.T."/>
            <person name="Saunders A.M."/>
            <person name="Nielsen J.L."/>
            <person name="Wimmer R."/>
            <person name="Le V.Q."/>
            <person name="McIlroy S.J."/>
            <person name="Petrovski S."/>
            <person name="Seviour R.J."/>
            <person name="Calteau A."/>
            <person name="Nielsen K.L."/>
            <person name="Nielsen P.H."/>
        </authorList>
    </citation>
    <scope>NUCLEOTIDE SEQUENCE [LARGE SCALE GENOMIC DNA]</scope>
    <source>
        <strain evidence="2 3">Ben110</strain>
    </source>
</reference>
<dbReference type="RefSeq" id="WP_157044158.1">
    <property type="nucleotide sequence ID" value="NZ_HG764815.1"/>
</dbReference>
<proteinExistence type="predicted"/>
<dbReference type="Proteomes" id="UP000035763">
    <property type="component" value="Unassembled WGS sequence"/>
</dbReference>